<dbReference type="OrthoDB" id="9778896at2"/>
<evidence type="ECO:0008006" key="3">
    <source>
        <dbReference type="Google" id="ProtNLM"/>
    </source>
</evidence>
<dbReference type="EMBL" id="CP006569">
    <property type="protein sequence ID" value="AHF77173.1"/>
    <property type="molecule type" value="Genomic_DNA"/>
</dbReference>
<dbReference type="AlphaFoldDB" id="W0HYE9"/>
<dbReference type="Pfam" id="PF03928">
    <property type="entry name" value="HbpS-like"/>
    <property type="match status" value="1"/>
</dbReference>
<dbReference type="PATRIC" id="fig|1239307.3.peg.2352"/>
<dbReference type="SUPFAM" id="SSF143744">
    <property type="entry name" value="GlcG-like"/>
    <property type="match status" value="1"/>
</dbReference>
<evidence type="ECO:0000313" key="1">
    <source>
        <dbReference type="EMBL" id="AHF77173.1"/>
    </source>
</evidence>
<keyword evidence="2" id="KW-1185">Reference proteome</keyword>
<dbReference type="PANTHER" id="PTHR34309:SF1">
    <property type="entry name" value="PROTEIN GLCG"/>
    <property type="match status" value="1"/>
</dbReference>
<dbReference type="RefSeq" id="WP_025422303.1">
    <property type="nucleotide sequence ID" value="NZ_CP006569.1"/>
</dbReference>
<dbReference type="KEGG" id="sod:Sant_2125"/>
<dbReference type="InterPro" id="IPR052517">
    <property type="entry name" value="GlcG_carb_metab_protein"/>
</dbReference>
<dbReference type="InterPro" id="IPR038084">
    <property type="entry name" value="PduO/GlcC-like_sf"/>
</dbReference>
<protein>
    <recommendedName>
        <fullName evidence="3">Heme-binding protein</fullName>
    </recommendedName>
</protein>
<evidence type="ECO:0000313" key="2">
    <source>
        <dbReference type="Proteomes" id="UP000019028"/>
    </source>
</evidence>
<dbReference type="HOGENOM" id="CLU_103773_2_0_6"/>
<organism evidence="1 2">
    <name type="scientific">Sodalis praecaptivus</name>
    <dbReference type="NCBI Taxonomy" id="1239307"/>
    <lineage>
        <taxon>Bacteria</taxon>
        <taxon>Pseudomonadati</taxon>
        <taxon>Pseudomonadota</taxon>
        <taxon>Gammaproteobacteria</taxon>
        <taxon>Enterobacterales</taxon>
        <taxon>Bruguierivoracaceae</taxon>
        <taxon>Sodalis</taxon>
    </lineage>
</organism>
<gene>
    <name evidence="1" type="ORF">Sant_2125</name>
</gene>
<dbReference type="Gene3D" id="3.30.450.150">
    <property type="entry name" value="Haem-degrading domain"/>
    <property type="match status" value="1"/>
</dbReference>
<proteinExistence type="predicted"/>
<sequence length="171" mass="18065">MLPDHNAELEHRITLAIARQLSPRHRALSLADAALLAKYAIDAADEANVPIVFSLVDACGQQRYFFSMDNALLISHTLAGQKAWTAVALKMPTHKLAAQVQPGASLYGLQNNAGICCFGGGLPCWSGGELLGAIGISGGTVEEDIAIASAVLTRFSLEQFSLTPFNASLSK</sequence>
<dbReference type="InterPro" id="IPR005624">
    <property type="entry name" value="PduO/GlcC-like"/>
</dbReference>
<dbReference type="PANTHER" id="PTHR34309">
    <property type="entry name" value="SLR1406 PROTEIN"/>
    <property type="match status" value="1"/>
</dbReference>
<accession>W0HYE9</accession>
<name>W0HYE9_9GAMM</name>
<dbReference type="Proteomes" id="UP000019028">
    <property type="component" value="Chromosome"/>
</dbReference>
<reference evidence="1 2" key="1">
    <citation type="journal article" date="2014" name="Genome Biol. Evol.">
        <title>Genome degeneration and adaptation in a nascent stage of symbiosis.</title>
        <authorList>
            <person name="Oakeson K.F."/>
            <person name="Gil R."/>
            <person name="Clayton A.L."/>
            <person name="Dunn D.M."/>
            <person name="von Niederhausern A.C."/>
            <person name="Hamil C."/>
            <person name="Aoyagi A."/>
            <person name="Duval B."/>
            <person name="Baca A."/>
            <person name="Silva F.J."/>
            <person name="Vallier A."/>
            <person name="Jackson D.G."/>
            <person name="Latorre A."/>
            <person name="Weiss R.B."/>
            <person name="Heddi A."/>
            <person name="Moya A."/>
            <person name="Dale C."/>
        </authorList>
    </citation>
    <scope>NUCLEOTIDE SEQUENCE [LARGE SCALE GENOMIC DNA]</scope>
    <source>
        <strain evidence="1 2">HS1</strain>
    </source>
</reference>